<dbReference type="SUPFAM" id="SSF53335">
    <property type="entry name" value="S-adenosyl-L-methionine-dependent methyltransferases"/>
    <property type="match status" value="1"/>
</dbReference>
<dbReference type="GO" id="GO:0006886">
    <property type="term" value="P:intracellular protein transport"/>
    <property type="evidence" value="ECO:0007669"/>
    <property type="project" value="InterPro"/>
</dbReference>
<dbReference type="OrthoDB" id="513558at2759"/>
<dbReference type="Gene3D" id="1.20.5.110">
    <property type="match status" value="1"/>
</dbReference>
<dbReference type="GO" id="GO:0032259">
    <property type="term" value="P:methylation"/>
    <property type="evidence" value="ECO:0007669"/>
    <property type="project" value="UniProtKB-KW"/>
</dbReference>
<dbReference type="InterPro" id="IPR029063">
    <property type="entry name" value="SAM-dependent_MTases_sf"/>
</dbReference>
<keyword evidence="2" id="KW-1133">Transmembrane helix</keyword>
<keyword evidence="4" id="KW-1185">Reference proteome</keyword>
<dbReference type="Gene3D" id="3.40.50.150">
    <property type="entry name" value="Vaccinia Virus protein VP39"/>
    <property type="match status" value="1"/>
</dbReference>
<evidence type="ECO:0000313" key="4">
    <source>
        <dbReference type="Proteomes" id="UP000239649"/>
    </source>
</evidence>
<gene>
    <name evidence="3" type="primary">g603</name>
    <name evidence="3" type="ORF">C2E20_0603</name>
</gene>
<protein>
    <submittedName>
        <fullName evidence="3">Arsenite methyltransferase</fullName>
    </submittedName>
</protein>
<feature type="transmembrane region" description="Helical" evidence="2">
    <location>
        <begin position="6"/>
        <end position="29"/>
    </location>
</feature>
<keyword evidence="3" id="KW-0808">Transferase</keyword>
<dbReference type="AlphaFoldDB" id="A0A2P6VPS4"/>
<feature type="transmembrane region" description="Helical" evidence="2">
    <location>
        <begin position="41"/>
        <end position="61"/>
    </location>
</feature>
<evidence type="ECO:0000256" key="1">
    <source>
        <dbReference type="SAM" id="Coils"/>
    </source>
</evidence>
<name>A0A2P6VPS4_9CHLO</name>
<feature type="transmembrane region" description="Helical" evidence="2">
    <location>
        <begin position="93"/>
        <end position="112"/>
    </location>
</feature>
<comment type="caution">
    <text evidence="3">The sequence shown here is derived from an EMBL/GenBank/DDBJ whole genome shotgun (WGS) entry which is preliminary data.</text>
</comment>
<organism evidence="3 4">
    <name type="scientific">Micractinium conductrix</name>
    <dbReference type="NCBI Taxonomy" id="554055"/>
    <lineage>
        <taxon>Eukaryota</taxon>
        <taxon>Viridiplantae</taxon>
        <taxon>Chlorophyta</taxon>
        <taxon>core chlorophytes</taxon>
        <taxon>Trebouxiophyceae</taxon>
        <taxon>Chlorellales</taxon>
        <taxon>Chlorellaceae</taxon>
        <taxon>Chlorella clade</taxon>
        <taxon>Micractinium</taxon>
    </lineage>
</organism>
<accession>A0A2P6VPS4</accession>
<proteinExistence type="predicted"/>
<dbReference type="GO" id="GO:0005789">
    <property type="term" value="C:endoplasmic reticulum membrane"/>
    <property type="evidence" value="ECO:0007669"/>
    <property type="project" value="TreeGrafter"/>
</dbReference>
<keyword evidence="2" id="KW-0812">Transmembrane</keyword>
<dbReference type="PANTHER" id="PTHR12701:SF20">
    <property type="entry name" value="ENDOPLASMIC RETICULUM TRANSMEMBRANE PROTEIN"/>
    <property type="match status" value="1"/>
</dbReference>
<dbReference type="STRING" id="554055.A0A2P6VPS4"/>
<keyword evidence="1" id="KW-0175">Coiled coil</keyword>
<feature type="coiled-coil region" evidence="1">
    <location>
        <begin position="166"/>
        <end position="235"/>
    </location>
</feature>
<keyword evidence="3" id="KW-0489">Methyltransferase</keyword>
<dbReference type="GO" id="GO:0070973">
    <property type="term" value="P:protein localization to endoplasmic reticulum exit site"/>
    <property type="evidence" value="ECO:0007669"/>
    <property type="project" value="TreeGrafter"/>
</dbReference>
<sequence>MALGFTMPLLIILGAETLVGGLLLCPAPINKPAIQLVRASYTQVGSTVFHTVAALLLLLLASPVYDGVRLWTSTKHQPEQVSQELSDQEMRTLLSLVLTTSSLALMFFLRSLGNALGKVERMCVSEAAMLKQVKGLQSEYTRMVDSGAAAGKAAAPAGGELPAGEVAEMRKLLADLEEQNSRLQARVDTANKEHAAAESNLAALKTQSKGLENEYDRLLQECDELRRQVQRAGQDRSAAVQARALQLASQLGIFDEGGTGAVLAGGSEVLSSVQRYYGEVLKTKADLKTPACCAVEPPAPAVRDLLRKRDQGPAVNLSPDKPAVLREAYRVLAPGGEKYFSDVYVDRRLPEEIRTHPVLLGECLGGAMYERDFVKVCQEAGFAAPLRLTSRAFAVSDAELAEMLGGARFSSVTYRLFKLPGGLLEEGSEDFGQAARYLGSIPGHRLEYALSEDTVLPAGKWQEVDGNTAAILQHSWLSRHFQVVGDRTNHFGPFAKTGPLAAAPAAKPSCCA</sequence>
<dbReference type="Gene3D" id="3.40.5.100">
    <property type="match status" value="1"/>
</dbReference>
<dbReference type="Proteomes" id="UP000239649">
    <property type="component" value="Unassembled WGS sequence"/>
</dbReference>
<keyword evidence="2" id="KW-0472">Membrane</keyword>
<dbReference type="PANTHER" id="PTHR12701">
    <property type="entry name" value="BCR-ASSOCIATED PROTEIN, BAP"/>
    <property type="match status" value="1"/>
</dbReference>
<dbReference type="InterPro" id="IPR008417">
    <property type="entry name" value="BAP29/BAP31"/>
</dbReference>
<dbReference type="GO" id="GO:0006888">
    <property type="term" value="P:endoplasmic reticulum to Golgi vesicle-mediated transport"/>
    <property type="evidence" value="ECO:0007669"/>
    <property type="project" value="TreeGrafter"/>
</dbReference>
<dbReference type="GO" id="GO:0008168">
    <property type="term" value="F:methyltransferase activity"/>
    <property type="evidence" value="ECO:0007669"/>
    <property type="project" value="UniProtKB-KW"/>
</dbReference>
<evidence type="ECO:0000313" key="3">
    <source>
        <dbReference type="EMBL" id="PSC76080.1"/>
    </source>
</evidence>
<reference evidence="3 4" key="1">
    <citation type="journal article" date="2018" name="Plant J.">
        <title>Genome sequences of Chlorella sorokiniana UTEX 1602 and Micractinium conductrix SAG 241.80: implications to maltose excretion by a green alga.</title>
        <authorList>
            <person name="Arriola M.B."/>
            <person name="Velmurugan N."/>
            <person name="Zhang Y."/>
            <person name="Plunkett M.H."/>
            <person name="Hondzo H."/>
            <person name="Barney B.M."/>
        </authorList>
    </citation>
    <scope>NUCLEOTIDE SEQUENCE [LARGE SCALE GENOMIC DNA]</scope>
    <source>
        <strain evidence="3 4">SAG 241.80</strain>
    </source>
</reference>
<dbReference type="EMBL" id="LHPF02000001">
    <property type="protein sequence ID" value="PSC76080.1"/>
    <property type="molecule type" value="Genomic_DNA"/>
</dbReference>
<evidence type="ECO:0000256" key="2">
    <source>
        <dbReference type="SAM" id="Phobius"/>
    </source>
</evidence>